<accession>A0A167P9Z8</accession>
<name>A0A167P9Z8_CALVF</name>
<feature type="compositionally biased region" description="Pro residues" evidence="1">
    <location>
        <begin position="1068"/>
        <end position="1079"/>
    </location>
</feature>
<sequence length="1300" mass="141444">MQHLSRTMASARSTPLSSLDPNRSAPSSGNKTLRRRKATEDLTASITSILQSGGSDENAPPSAGGEQRRKGNLGRAEKRALGERSVNFAEADSALSGKEKDNSLIIEGLPTPPASQEPELRPMNSSDRSTNEAQRPPSAPTSNSTSRKRVRTTSLKTSPNPRARKSAKSQVINVLKRASRSPQPSPAKPTKAKKPRSSLPTATTSSHYLITVAGPITPIKAVYMKPRALTTGRHRSAIPLHLHRTPPKIDLTPSDAPPSPGDDPLLLTGTEVVKHWRKSRSKREPRTITLVEDTEEIPAADTTIAWENGAAPVSPVQDSGWGDPVADGFNDDDDDGQWQDYDVPLVSPGPQDVSMRIATPARVSAKSQTSIEYTVPVVNSPANTSMRLSTPSRPPSKSPSVIAISSMKKGHRRNYSITSEGSLPSPKSSLSPEEAQAILPVEDAASAPESSLLIPPSVDKRKTRALTPVSPPRAESSVFSSVLPERSLSPPSESSSDNQLGLTFAASYVTGMSPAAFRRILHSPGGLQPATKSRELRTEKKTRNVMFSDATSIPDDPEWLDEDSELDDGLSILKTRLSLYRAARDIPSPVSTSAVKADKQIDQPATTQLPEVHVDAVDAAGVEDPNTLDVDDVDAADEDQGDQGDDEDGYVYDDADFMGMGDMSDGGSEPEDAVVETVDREDNERQQDEEEDAVNQSLMLAEPVLSDGQEDEELEPEDHLLADLAEQEFEDLVDEDEVIRDTTPEEEEDNEVEDILPESTAEERAEEEEIFRETTLEKETQPVNECEHQEDEEPEYEERFVPLRSPSPSPSPPRAASPKHEVVIEGTDPLKCAKIAMILKRHGLDVEEVIEPVDGFVDSPRSLRKRRESGRFNEKLKNSPLTQPRGKERRPSFVTADGDVSVPNDYLLDHVEASLAEGSMDASLLSALAHDTTLMAGTPLRQAVLTRRAGHAAGEWTKSDWKRLHKLFFKFRHTLAVAKGVGDLEMDLDLTQAHALVMEFCAIEGVVPGLTGHWSRQKMLSRVEALGRLERRKTMSPPRIKLDPEETSVPLLLEERRSTTESSSSTTPPSPPLPPPVPSMLPVRRAQSHIPRPIQTGSASNSLDYAGLLHQAHSATSGRTEQRQPPTRSTPRTAQRGVVGQLQAAMNSRATASPSMAGRLSVFLSGMMTNKKAVPAATSIPGPASQARGPASVPRPPPLQEMTEVLRPRPVTPLITAAADASSDSLLSQIRPLRHVEPTPRGPTEDLRISRRRSSGSVKDLLVQYEGIQRKEEKEKERVDTLRKQASMRRLSDEAAAAGP</sequence>
<feature type="region of interest" description="Disordered" evidence="1">
    <location>
        <begin position="588"/>
        <end position="715"/>
    </location>
</feature>
<feature type="compositionally biased region" description="Basic and acidic residues" evidence="1">
    <location>
        <begin position="771"/>
        <end position="780"/>
    </location>
</feature>
<dbReference type="Proteomes" id="UP000076738">
    <property type="component" value="Unassembled WGS sequence"/>
</dbReference>
<feature type="region of interest" description="Disordered" evidence="1">
    <location>
        <begin position="1177"/>
        <end position="1196"/>
    </location>
</feature>
<feature type="compositionally biased region" description="Pro residues" evidence="1">
    <location>
        <begin position="805"/>
        <end position="815"/>
    </location>
</feature>
<feature type="region of interest" description="Disordered" evidence="1">
    <location>
        <begin position="867"/>
        <end position="895"/>
    </location>
</feature>
<feature type="region of interest" description="Disordered" evidence="1">
    <location>
        <begin position="522"/>
        <end position="563"/>
    </location>
</feature>
<feature type="region of interest" description="Disordered" evidence="1">
    <location>
        <begin position="1113"/>
        <end position="1135"/>
    </location>
</feature>
<feature type="compositionally biased region" description="Polar residues" evidence="1">
    <location>
        <begin position="1113"/>
        <end position="1133"/>
    </location>
</feature>
<feature type="region of interest" description="Disordered" evidence="1">
    <location>
        <begin position="381"/>
        <end position="498"/>
    </location>
</feature>
<feature type="compositionally biased region" description="Basic and acidic residues" evidence="1">
    <location>
        <begin position="677"/>
        <end position="686"/>
    </location>
</feature>
<organism evidence="2 3">
    <name type="scientific">Calocera viscosa (strain TUFC12733)</name>
    <dbReference type="NCBI Taxonomy" id="1330018"/>
    <lineage>
        <taxon>Eukaryota</taxon>
        <taxon>Fungi</taxon>
        <taxon>Dikarya</taxon>
        <taxon>Basidiomycota</taxon>
        <taxon>Agaricomycotina</taxon>
        <taxon>Dacrymycetes</taxon>
        <taxon>Dacrymycetales</taxon>
        <taxon>Dacrymycetaceae</taxon>
        <taxon>Calocera</taxon>
    </lineage>
</organism>
<feature type="compositionally biased region" description="Basic and acidic residues" evidence="1">
    <location>
        <begin position="532"/>
        <end position="542"/>
    </location>
</feature>
<evidence type="ECO:0000313" key="2">
    <source>
        <dbReference type="EMBL" id="KZO98570.1"/>
    </source>
</evidence>
<feature type="region of interest" description="Disordered" evidence="1">
    <location>
        <begin position="1"/>
        <end position="206"/>
    </location>
</feature>
<protein>
    <submittedName>
        <fullName evidence="2">Uncharacterized protein</fullName>
    </submittedName>
</protein>
<feature type="compositionally biased region" description="Low complexity" evidence="1">
    <location>
        <begin position="657"/>
        <end position="667"/>
    </location>
</feature>
<keyword evidence="3" id="KW-1185">Reference proteome</keyword>
<feature type="region of interest" description="Disordered" evidence="1">
    <location>
        <begin position="1034"/>
        <end position="1081"/>
    </location>
</feature>
<dbReference type="OrthoDB" id="10467607at2759"/>
<dbReference type="STRING" id="1330018.A0A167P9Z8"/>
<gene>
    <name evidence="2" type="ORF">CALVIDRAFT_553832</name>
</gene>
<feature type="region of interest" description="Disordered" evidence="1">
    <location>
        <begin position="729"/>
        <end position="820"/>
    </location>
</feature>
<feature type="compositionally biased region" description="Low complexity" evidence="1">
    <location>
        <begin position="419"/>
        <end position="434"/>
    </location>
</feature>
<reference evidence="2 3" key="1">
    <citation type="journal article" date="2016" name="Mol. Biol. Evol.">
        <title>Comparative Genomics of Early-Diverging Mushroom-Forming Fungi Provides Insights into the Origins of Lignocellulose Decay Capabilities.</title>
        <authorList>
            <person name="Nagy L.G."/>
            <person name="Riley R."/>
            <person name="Tritt A."/>
            <person name="Adam C."/>
            <person name="Daum C."/>
            <person name="Floudas D."/>
            <person name="Sun H."/>
            <person name="Yadav J.S."/>
            <person name="Pangilinan J."/>
            <person name="Larsson K.H."/>
            <person name="Matsuura K."/>
            <person name="Barry K."/>
            <person name="Labutti K."/>
            <person name="Kuo R."/>
            <person name="Ohm R.A."/>
            <person name="Bhattacharya S.S."/>
            <person name="Shirouzu T."/>
            <person name="Yoshinaga Y."/>
            <person name="Martin F.M."/>
            <person name="Grigoriev I.V."/>
            <person name="Hibbett D.S."/>
        </authorList>
    </citation>
    <scope>NUCLEOTIDE SEQUENCE [LARGE SCALE GENOMIC DNA]</scope>
    <source>
        <strain evidence="2 3">TUFC12733</strain>
    </source>
</reference>
<feature type="compositionally biased region" description="Polar residues" evidence="1">
    <location>
        <begin position="1"/>
        <end position="31"/>
    </location>
</feature>
<dbReference type="EMBL" id="KV417275">
    <property type="protein sequence ID" value="KZO98570.1"/>
    <property type="molecule type" value="Genomic_DNA"/>
</dbReference>
<feature type="compositionally biased region" description="Basic and acidic residues" evidence="1">
    <location>
        <begin position="1271"/>
        <end position="1283"/>
    </location>
</feature>
<feature type="compositionally biased region" description="Low complexity" evidence="1">
    <location>
        <begin position="480"/>
        <end position="496"/>
    </location>
</feature>
<feature type="region of interest" description="Disordered" evidence="1">
    <location>
        <begin position="1271"/>
        <end position="1300"/>
    </location>
</feature>
<proteinExistence type="predicted"/>
<evidence type="ECO:0000256" key="1">
    <source>
        <dbReference type="SAM" id="MobiDB-lite"/>
    </source>
</evidence>
<feature type="compositionally biased region" description="Basic and acidic residues" evidence="1">
    <location>
        <begin position="1234"/>
        <end position="1249"/>
    </location>
</feature>
<feature type="compositionally biased region" description="Polar residues" evidence="1">
    <location>
        <begin position="42"/>
        <end position="55"/>
    </location>
</feature>
<evidence type="ECO:0000313" key="3">
    <source>
        <dbReference type="Proteomes" id="UP000076738"/>
    </source>
</evidence>
<feature type="compositionally biased region" description="Acidic residues" evidence="1">
    <location>
        <begin position="729"/>
        <end position="756"/>
    </location>
</feature>
<feature type="compositionally biased region" description="Acidic residues" evidence="1">
    <location>
        <begin position="629"/>
        <end position="656"/>
    </location>
</feature>
<feature type="region of interest" description="Disordered" evidence="1">
    <location>
        <begin position="1231"/>
        <end position="1258"/>
    </location>
</feature>
<feature type="compositionally biased region" description="Polar residues" evidence="1">
    <location>
        <begin position="123"/>
        <end position="133"/>
    </location>
</feature>